<evidence type="ECO:0000256" key="6">
    <source>
        <dbReference type="ARBA" id="ARBA00023033"/>
    </source>
</evidence>
<gene>
    <name evidence="8" type="ORF">IW256_008000</name>
</gene>
<dbReference type="PANTHER" id="PTHR46696">
    <property type="entry name" value="P450, PUTATIVE (EUROFUNG)-RELATED"/>
    <property type="match status" value="1"/>
</dbReference>
<evidence type="ECO:0000256" key="1">
    <source>
        <dbReference type="ARBA" id="ARBA00010617"/>
    </source>
</evidence>
<proteinExistence type="inferred from homology"/>
<dbReference type="GO" id="GO:0005506">
    <property type="term" value="F:iron ion binding"/>
    <property type="evidence" value="ECO:0007669"/>
    <property type="project" value="InterPro"/>
</dbReference>
<dbReference type="Proteomes" id="UP000614047">
    <property type="component" value="Unassembled WGS sequence"/>
</dbReference>
<dbReference type="InterPro" id="IPR001128">
    <property type="entry name" value="Cyt_P450"/>
</dbReference>
<comment type="similarity">
    <text evidence="1 7">Belongs to the cytochrome P450 family.</text>
</comment>
<evidence type="ECO:0000256" key="5">
    <source>
        <dbReference type="ARBA" id="ARBA00023004"/>
    </source>
</evidence>
<dbReference type="PANTHER" id="PTHR46696:SF1">
    <property type="entry name" value="CYTOCHROME P450 YJIB-RELATED"/>
    <property type="match status" value="1"/>
</dbReference>
<keyword evidence="9" id="KW-1185">Reference proteome</keyword>
<name>A0A931GNL1_9ACTN</name>
<dbReference type="Pfam" id="PF00067">
    <property type="entry name" value="p450"/>
    <property type="match status" value="1"/>
</dbReference>
<dbReference type="PRINTS" id="PR00359">
    <property type="entry name" value="BP450"/>
</dbReference>
<keyword evidence="2 7" id="KW-0349">Heme</keyword>
<dbReference type="RefSeq" id="WP_197015891.1">
    <property type="nucleotide sequence ID" value="NZ_BAABES010000003.1"/>
</dbReference>
<dbReference type="PRINTS" id="PR00385">
    <property type="entry name" value="P450"/>
</dbReference>
<dbReference type="Gene3D" id="1.10.630.10">
    <property type="entry name" value="Cytochrome P450"/>
    <property type="match status" value="1"/>
</dbReference>
<evidence type="ECO:0000256" key="4">
    <source>
        <dbReference type="ARBA" id="ARBA00023002"/>
    </source>
</evidence>
<keyword evidence="3 7" id="KW-0479">Metal-binding</keyword>
<dbReference type="CDD" id="cd11029">
    <property type="entry name" value="CYP107-like"/>
    <property type="match status" value="1"/>
</dbReference>
<dbReference type="SUPFAM" id="SSF48264">
    <property type="entry name" value="Cytochrome P450"/>
    <property type="match status" value="1"/>
</dbReference>
<sequence>MAHDALPYVLDPAGTDVQGEAARLRDRGTATRVELPGGVVAWAVTAQEPLRRLLADPRVSKDPNRHWPDWIDGKIPQDWSLALWVSVKNMFTAYGDDHRRLRSLVAKAFTARRVEALRPGIEKITNGLLDSLAASPDGRADLREGFAYPLPIEVICSLFGIPEDARPGLRRCVDGVFNTALTPEQAMANQHELYGILTELVAHKRREPGDDMASGLIAARDDDGSRLSEAEMVDTLILMISAGHETTVNLLDHAITALLTHPEQLALARSGSWADAVEETLRWQAPVANLPLRYAVEDVEVDGVVIPKGDAILAAYAAANRDPGLHGEDADRFDISRLNKEHLAFGYGVHFCVGAPLARLEAEIALPALFERFPDLALAVDPGELRAVESFISNGHRSLPVTLYGS</sequence>
<evidence type="ECO:0000313" key="8">
    <source>
        <dbReference type="EMBL" id="MBG6093887.1"/>
    </source>
</evidence>
<evidence type="ECO:0000313" key="9">
    <source>
        <dbReference type="Proteomes" id="UP000614047"/>
    </source>
</evidence>
<protein>
    <submittedName>
        <fullName evidence="8">Cytochrome P450</fullName>
    </submittedName>
</protein>
<dbReference type="FunFam" id="1.10.630.10:FF:000018">
    <property type="entry name" value="Cytochrome P450 monooxygenase"/>
    <property type="match status" value="1"/>
</dbReference>
<dbReference type="InterPro" id="IPR002397">
    <property type="entry name" value="Cyt_P450_B"/>
</dbReference>
<evidence type="ECO:0000256" key="3">
    <source>
        <dbReference type="ARBA" id="ARBA00022723"/>
    </source>
</evidence>
<dbReference type="PROSITE" id="PS00086">
    <property type="entry name" value="CYTOCHROME_P450"/>
    <property type="match status" value="1"/>
</dbReference>
<keyword evidence="6 7" id="KW-0503">Monooxygenase</keyword>
<organism evidence="8 9">
    <name type="scientific">Actinomadura viridis</name>
    <dbReference type="NCBI Taxonomy" id="58110"/>
    <lineage>
        <taxon>Bacteria</taxon>
        <taxon>Bacillati</taxon>
        <taxon>Actinomycetota</taxon>
        <taxon>Actinomycetes</taxon>
        <taxon>Streptosporangiales</taxon>
        <taxon>Thermomonosporaceae</taxon>
        <taxon>Actinomadura</taxon>
    </lineage>
</organism>
<dbReference type="AlphaFoldDB" id="A0A931GNL1"/>
<dbReference type="GO" id="GO:0016705">
    <property type="term" value="F:oxidoreductase activity, acting on paired donors, with incorporation or reduction of molecular oxygen"/>
    <property type="evidence" value="ECO:0007669"/>
    <property type="project" value="InterPro"/>
</dbReference>
<keyword evidence="5 7" id="KW-0408">Iron</keyword>
<dbReference type="GO" id="GO:0020037">
    <property type="term" value="F:heme binding"/>
    <property type="evidence" value="ECO:0007669"/>
    <property type="project" value="InterPro"/>
</dbReference>
<keyword evidence="4 7" id="KW-0560">Oxidoreductase</keyword>
<accession>A0A931GNL1</accession>
<dbReference type="InterPro" id="IPR036396">
    <property type="entry name" value="Cyt_P450_sf"/>
</dbReference>
<evidence type="ECO:0000256" key="2">
    <source>
        <dbReference type="ARBA" id="ARBA00022617"/>
    </source>
</evidence>
<dbReference type="EMBL" id="JADOUA010000001">
    <property type="protein sequence ID" value="MBG6093887.1"/>
    <property type="molecule type" value="Genomic_DNA"/>
</dbReference>
<reference evidence="8" key="1">
    <citation type="submission" date="2020-11" db="EMBL/GenBank/DDBJ databases">
        <title>Sequencing the genomes of 1000 actinobacteria strains.</title>
        <authorList>
            <person name="Klenk H.-P."/>
        </authorList>
    </citation>
    <scope>NUCLEOTIDE SEQUENCE</scope>
    <source>
        <strain evidence="8">DSM 43175</strain>
    </source>
</reference>
<dbReference type="InterPro" id="IPR017972">
    <property type="entry name" value="Cyt_P450_CS"/>
</dbReference>
<comment type="caution">
    <text evidence="8">The sequence shown here is derived from an EMBL/GenBank/DDBJ whole genome shotgun (WGS) entry which is preliminary data.</text>
</comment>
<evidence type="ECO:0000256" key="7">
    <source>
        <dbReference type="RuleBase" id="RU000461"/>
    </source>
</evidence>
<dbReference type="GO" id="GO:0004497">
    <property type="term" value="F:monooxygenase activity"/>
    <property type="evidence" value="ECO:0007669"/>
    <property type="project" value="UniProtKB-KW"/>
</dbReference>